<sequence>MAVRAANHQLVSCMISACEQRQNRDAVGLDSMQCLDDALCMKAQEGTTSLHIALKENFNPETTRMMIENASDEALAVQDDLGKTPMHYAVSFSQCTDVRVDLISLFIQRDLSAVQSKPRPKRTFLDLADKSNCSVFREHQKTKTIITKKFNDWAAKKAQSTSSDRTGESTTADKGNMTVWNKNSEDILLNLKLHYMRTRSAEMAISFLYGSNMSDVQIGFDYDRLPRRIIWNDFIKRFGADAKSGLKFDSVLNYVTFPQVEVRLKGRLADNERDAELQSGGGQLGAIGRKDMTYFFDWLYKKGVRHIIRLSVQDPGDAGEKVHGDWAIQQALERFIVERLDWQKTDLDPETILHVSSKALEIETPTSKDSKDVERLPNRQLKELCLRWSGSNAVLRAWSEPEGLPNLTQLERIYLFKPPLDKMLDGPQWINQKVHDFQERLNRNAKIIEGTQFESSDQDSQMPLEPRRIEVITRDAGTDVQLKTTSRDTPLSATSAPVKGVNSHRWLDSTSRFASEMMPFWENTLKDFKESRKGQGTPERVEDDVIIALIDDGIDMFDASLSNHVLEGKSFDYHDGKVRPPFSSARGHGTVMASMILRICPMAKVYPIRLRTYEGPDGKNQIDRKYAAMAVQAALDKKATIISMSWTLPMPKGSNDTKDTLHTVLQKAVENKVLMFCSSPDEGKFSELDYPSGPWPDNFFRIGAARADGTVFEWTQDDGITFVLPGVDVVKDQMGNSSFDMPSSGGVTNRVVDFKYETGSSVATALAAGLAAMIIYCVKASILAVKTANQNTGPIVGIAIPDNGGNLVARPDAMRAAFCSLGKKTHNNFIQVWEELDKMSDMLERARARGSSPEAKLACVKRFVEFGMKLAKEN</sequence>
<feature type="compositionally biased region" description="Polar residues" evidence="6">
    <location>
        <begin position="158"/>
        <end position="176"/>
    </location>
</feature>
<feature type="active site" description="Charge relay system" evidence="5">
    <location>
        <position position="551"/>
    </location>
</feature>
<dbReference type="EMBL" id="JAGMUU010000014">
    <property type="protein sequence ID" value="KAH7139646.1"/>
    <property type="molecule type" value="Genomic_DNA"/>
</dbReference>
<proteinExistence type="inferred from homology"/>
<comment type="similarity">
    <text evidence="1 5">Belongs to the peptidase S8 family.</text>
</comment>
<dbReference type="InterPro" id="IPR051048">
    <property type="entry name" value="Peptidase_S8/S53_subtilisin"/>
</dbReference>
<reference evidence="8" key="1">
    <citation type="journal article" date="2021" name="Nat. Commun.">
        <title>Genetic determinants of endophytism in the Arabidopsis root mycobiome.</title>
        <authorList>
            <person name="Mesny F."/>
            <person name="Miyauchi S."/>
            <person name="Thiergart T."/>
            <person name="Pickel B."/>
            <person name="Atanasova L."/>
            <person name="Karlsson M."/>
            <person name="Huettel B."/>
            <person name="Barry K.W."/>
            <person name="Haridas S."/>
            <person name="Chen C."/>
            <person name="Bauer D."/>
            <person name="Andreopoulos W."/>
            <person name="Pangilinan J."/>
            <person name="LaButti K."/>
            <person name="Riley R."/>
            <person name="Lipzen A."/>
            <person name="Clum A."/>
            <person name="Drula E."/>
            <person name="Henrissat B."/>
            <person name="Kohler A."/>
            <person name="Grigoriev I.V."/>
            <person name="Martin F.M."/>
            <person name="Hacquard S."/>
        </authorList>
    </citation>
    <scope>NUCLEOTIDE SEQUENCE</scope>
    <source>
        <strain evidence="8">MPI-CAGE-AT-0021</strain>
    </source>
</reference>
<dbReference type="InterPro" id="IPR036770">
    <property type="entry name" value="Ankyrin_rpt-contain_sf"/>
</dbReference>
<dbReference type="PANTHER" id="PTHR43399:SF4">
    <property type="entry name" value="CELL WALL-ASSOCIATED PROTEASE"/>
    <property type="match status" value="1"/>
</dbReference>
<feature type="region of interest" description="Disordered" evidence="6">
    <location>
        <begin position="157"/>
        <end position="176"/>
    </location>
</feature>
<keyword evidence="9" id="KW-1185">Reference proteome</keyword>
<dbReference type="Gene3D" id="3.40.50.200">
    <property type="entry name" value="Peptidase S8/S53 domain"/>
    <property type="match status" value="1"/>
</dbReference>
<dbReference type="PANTHER" id="PTHR43399">
    <property type="entry name" value="SUBTILISIN-RELATED"/>
    <property type="match status" value="1"/>
</dbReference>
<comment type="caution">
    <text evidence="8">The sequence shown here is derived from an EMBL/GenBank/DDBJ whole genome shotgun (WGS) entry which is preliminary data.</text>
</comment>
<evidence type="ECO:0000256" key="1">
    <source>
        <dbReference type="ARBA" id="ARBA00011073"/>
    </source>
</evidence>
<name>A0A9P9EMD3_9HYPO</name>
<keyword evidence="4 5" id="KW-0720">Serine protease</keyword>
<evidence type="ECO:0000256" key="4">
    <source>
        <dbReference type="ARBA" id="ARBA00022825"/>
    </source>
</evidence>
<evidence type="ECO:0000256" key="2">
    <source>
        <dbReference type="ARBA" id="ARBA00022670"/>
    </source>
</evidence>
<dbReference type="InterPro" id="IPR000209">
    <property type="entry name" value="Peptidase_S8/S53_dom"/>
</dbReference>
<evidence type="ECO:0000313" key="8">
    <source>
        <dbReference type="EMBL" id="KAH7139646.1"/>
    </source>
</evidence>
<dbReference type="PRINTS" id="PR00723">
    <property type="entry name" value="SUBTILISIN"/>
</dbReference>
<evidence type="ECO:0000259" key="7">
    <source>
        <dbReference type="Pfam" id="PF00082"/>
    </source>
</evidence>
<feature type="domain" description="Peptidase S8/S53" evidence="7">
    <location>
        <begin position="543"/>
        <end position="775"/>
    </location>
</feature>
<dbReference type="AlphaFoldDB" id="A0A9P9EMD3"/>
<dbReference type="InterPro" id="IPR036852">
    <property type="entry name" value="Peptidase_S8/S53_dom_sf"/>
</dbReference>
<dbReference type="GO" id="GO:0006508">
    <property type="term" value="P:proteolysis"/>
    <property type="evidence" value="ECO:0007669"/>
    <property type="project" value="UniProtKB-KW"/>
</dbReference>
<dbReference type="GO" id="GO:0004252">
    <property type="term" value="F:serine-type endopeptidase activity"/>
    <property type="evidence" value="ECO:0007669"/>
    <property type="project" value="UniProtKB-UniRule"/>
</dbReference>
<protein>
    <recommendedName>
        <fullName evidence="7">Peptidase S8/S53 domain-containing protein</fullName>
    </recommendedName>
</protein>
<evidence type="ECO:0000256" key="5">
    <source>
        <dbReference type="PROSITE-ProRule" id="PRU01240"/>
    </source>
</evidence>
<feature type="active site" description="Charge relay system" evidence="5">
    <location>
        <position position="588"/>
    </location>
</feature>
<evidence type="ECO:0000313" key="9">
    <source>
        <dbReference type="Proteomes" id="UP000717696"/>
    </source>
</evidence>
<feature type="active site" description="Charge relay system" evidence="5">
    <location>
        <position position="761"/>
    </location>
</feature>
<dbReference type="Proteomes" id="UP000717696">
    <property type="component" value="Unassembled WGS sequence"/>
</dbReference>
<dbReference type="SUPFAM" id="SSF52743">
    <property type="entry name" value="Subtilisin-like"/>
    <property type="match status" value="1"/>
</dbReference>
<evidence type="ECO:0000256" key="6">
    <source>
        <dbReference type="SAM" id="MobiDB-lite"/>
    </source>
</evidence>
<accession>A0A9P9EMD3</accession>
<gene>
    <name evidence="8" type="ORF">B0J13DRAFT_477896</name>
</gene>
<organism evidence="8 9">
    <name type="scientific">Dactylonectria estremocensis</name>
    <dbReference type="NCBI Taxonomy" id="1079267"/>
    <lineage>
        <taxon>Eukaryota</taxon>
        <taxon>Fungi</taxon>
        <taxon>Dikarya</taxon>
        <taxon>Ascomycota</taxon>
        <taxon>Pezizomycotina</taxon>
        <taxon>Sordariomycetes</taxon>
        <taxon>Hypocreomycetidae</taxon>
        <taxon>Hypocreales</taxon>
        <taxon>Nectriaceae</taxon>
        <taxon>Dactylonectria</taxon>
    </lineage>
</organism>
<evidence type="ECO:0000256" key="3">
    <source>
        <dbReference type="ARBA" id="ARBA00022801"/>
    </source>
</evidence>
<dbReference type="CDD" id="cd07491">
    <property type="entry name" value="Peptidases_S8_7"/>
    <property type="match status" value="1"/>
</dbReference>
<dbReference type="InterPro" id="IPR015500">
    <property type="entry name" value="Peptidase_S8_subtilisin-rel"/>
</dbReference>
<dbReference type="OrthoDB" id="5093543at2759"/>
<dbReference type="Pfam" id="PF00082">
    <property type="entry name" value="Peptidase_S8"/>
    <property type="match status" value="1"/>
</dbReference>
<dbReference type="PROSITE" id="PS51892">
    <property type="entry name" value="SUBTILASE"/>
    <property type="match status" value="1"/>
</dbReference>
<dbReference type="SUPFAM" id="SSF48403">
    <property type="entry name" value="Ankyrin repeat"/>
    <property type="match status" value="1"/>
</dbReference>
<keyword evidence="2 5" id="KW-0645">Protease</keyword>
<dbReference type="Gene3D" id="1.25.40.20">
    <property type="entry name" value="Ankyrin repeat-containing domain"/>
    <property type="match status" value="1"/>
</dbReference>
<dbReference type="PROSITE" id="PS51257">
    <property type="entry name" value="PROKAR_LIPOPROTEIN"/>
    <property type="match status" value="1"/>
</dbReference>
<keyword evidence="3 5" id="KW-0378">Hydrolase</keyword>